<reference evidence="1 2" key="1">
    <citation type="submission" date="2020-09" db="EMBL/GenBank/DDBJ databases">
        <title>De no assembly of potato wild relative species, Solanum commersonii.</title>
        <authorList>
            <person name="Cho K."/>
        </authorList>
    </citation>
    <scope>NUCLEOTIDE SEQUENCE [LARGE SCALE GENOMIC DNA]</scope>
    <source>
        <strain evidence="1">LZ3.2</strain>
        <tissue evidence="1">Leaf</tissue>
    </source>
</reference>
<evidence type="ECO:0000313" key="1">
    <source>
        <dbReference type="EMBL" id="KAG5606563.1"/>
    </source>
</evidence>
<keyword evidence="2" id="KW-1185">Reference proteome</keyword>
<comment type="caution">
    <text evidence="1">The sequence shown here is derived from an EMBL/GenBank/DDBJ whole genome shotgun (WGS) entry which is preliminary data.</text>
</comment>
<sequence>MIPHIKKENGTIGFWTRPQLHVFWTLHQPTTSGSKLNPYVGKLVEECISITKDSIQPQVPLRLPCYEFTPVKYPTVVCTNKTTKCLCGASVPQKSWVIIGPMLLAKPIPRHVCGPTYKGHVDLTSSPTSSIFGGFHLQPDSPSTCPLCPVISKNTCPPDLTAAAGTELA</sequence>
<dbReference type="Proteomes" id="UP000824120">
    <property type="component" value="Chromosome 5"/>
</dbReference>
<gene>
    <name evidence="1" type="ORF">H5410_028055</name>
</gene>
<dbReference type="OrthoDB" id="1685340at2759"/>
<name>A0A9J5Z0V6_SOLCO</name>
<protein>
    <submittedName>
        <fullName evidence="1">Uncharacterized protein</fullName>
    </submittedName>
</protein>
<proteinExistence type="predicted"/>
<organism evidence="1 2">
    <name type="scientific">Solanum commersonii</name>
    <name type="common">Commerson's wild potato</name>
    <name type="synonym">Commerson's nightshade</name>
    <dbReference type="NCBI Taxonomy" id="4109"/>
    <lineage>
        <taxon>Eukaryota</taxon>
        <taxon>Viridiplantae</taxon>
        <taxon>Streptophyta</taxon>
        <taxon>Embryophyta</taxon>
        <taxon>Tracheophyta</taxon>
        <taxon>Spermatophyta</taxon>
        <taxon>Magnoliopsida</taxon>
        <taxon>eudicotyledons</taxon>
        <taxon>Gunneridae</taxon>
        <taxon>Pentapetalae</taxon>
        <taxon>asterids</taxon>
        <taxon>lamiids</taxon>
        <taxon>Solanales</taxon>
        <taxon>Solanaceae</taxon>
        <taxon>Solanoideae</taxon>
        <taxon>Solaneae</taxon>
        <taxon>Solanum</taxon>
    </lineage>
</organism>
<dbReference type="EMBL" id="JACXVP010000005">
    <property type="protein sequence ID" value="KAG5606563.1"/>
    <property type="molecule type" value="Genomic_DNA"/>
</dbReference>
<dbReference type="AlphaFoldDB" id="A0A9J5Z0V6"/>
<dbReference type="AntiFam" id="ANF00029">
    <property type="entry name" value="Antisense to 16S rRNA"/>
</dbReference>
<evidence type="ECO:0000313" key="2">
    <source>
        <dbReference type="Proteomes" id="UP000824120"/>
    </source>
</evidence>
<accession>A0A9J5Z0V6</accession>